<accession>A0A2Y8ZRE9</accession>
<organism evidence="1 2">
    <name type="scientific">Branchiibius hedensis</name>
    <dbReference type="NCBI Taxonomy" id="672460"/>
    <lineage>
        <taxon>Bacteria</taxon>
        <taxon>Bacillati</taxon>
        <taxon>Actinomycetota</taxon>
        <taxon>Actinomycetes</taxon>
        <taxon>Micrococcales</taxon>
        <taxon>Dermacoccaceae</taxon>
        <taxon>Branchiibius</taxon>
    </lineage>
</organism>
<dbReference type="Proteomes" id="UP000250028">
    <property type="component" value="Unassembled WGS sequence"/>
</dbReference>
<dbReference type="RefSeq" id="WP_109684551.1">
    <property type="nucleotide sequence ID" value="NZ_QGDN01000001.1"/>
</dbReference>
<sequence length="166" mass="19037">MTDRMQPFEVANALRSHDHDWYRRLDARLHWFSFCVPRPKESEPDRLAIAFRLDHAPVEELASLLNVSAGNFMVQTPQAGPLAGIELSSDTSRMTFDSADDLQPWPLLTVTLWNPRDMWHVDDQLVEAAAQAEQALDLLPLQRWPLETRLLGWLTPARHPELFTAT</sequence>
<reference evidence="2" key="1">
    <citation type="submission" date="2016-10" db="EMBL/GenBank/DDBJ databases">
        <authorList>
            <person name="Varghese N."/>
            <person name="Submissions S."/>
        </authorList>
    </citation>
    <scope>NUCLEOTIDE SEQUENCE [LARGE SCALE GENOMIC DNA]</scope>
    <source>
        <strain evidence="2">DSM 22951</strain>
    </source>
</reference>
<name>A0A2Y8ZRE9_9MICO</name>
<dbReference type="EMBL" id="UESZ01000001">
    <property type="protein sequence ID" value="SSA33918.1"/>
    <property type="molecule type" value="Genomic_DNA"/>
</dbReference>
<dbReference type="AlphaFoldDB" id="A0A2Y8ZRE9"/>
<evidence type="ECO:0000313" key="2">
    <source>
        <dbReference type="Proteomes" id="UP000250028"/>
    </source>
</evidence>
<protein>
    <submittedName>
        <fullName evidence="1">Uncharacterized protein</fullName>
    </submittedName>
</protein>
<evidence type="ECO:0000313" key="1">
    <source>
        <dbReference type="EMBL" id="SSA33918.1"/>
    </source>
</evidence>
<keyword evidence="2" id="KW-1185">Reference proteome</keyword>
<proteinExistence type="predicted"/>
<gene>
    <name evidence="1" type="ORF">SAMN04489750_1215</name>
</gene>